<dbReference type="EC" id="4.2.1.75" evidence="3 9"/>
<evidence type="ECO:0000256" key="8">
    <source>
        <dbReference type="ARBA" id="ARBA00048617"/>
    </source>
</evidence>
<proteinExistence type="inferred from homology"/>
<name>A0A200ITY5_9ENTE</name>
<reference evidence="12" key="3">
    <citation type="submission" date="2024-03" db="EMBL/GenBank/DDBJ databases">
        <title>The Genome Sequence of Enterococcus sp. DIV0238c.</title>
        <authorList>
            <consortium name="The Broad Institute Genomics Platform"/>
            <consortium name="The Broad Institute Microbial Omics Core"/>
            <consortium name="The Broad Institute Genomic Center for Infectious Diseases"/>
            <person name="Earl A."/>
            <person name="Manson A."/>
            <person name="Gilmore M."/>
            <person name="Schwartman J."/>
            <person name="Shea T."/>
            <person name="Abouelleil A."/>
            <person name="Cao P."/>
            <person name="Chapman S."/>
            <person name="Cusick C."/>
            <person name="Young S."/>
            <person name="Neafsey D."/>
            <person name="Nusbaum C."/>
            <person name="Birren B."/>
        </authorList>
    </citation>
    <scope>NUCLEOTIDE SEQUENCE</scope>
    <source>
        <strain evidence="12">9D6_DIV0238</strain>
    </source>
</reference>
<dbReference type="GO" id="GO:0004852">
    <property type="term" value="F:uroporphyrinogen-III synthase activity"/>
    <property type="evidence" value="ECO:0007669"/>
    <property type="project" value="UniProtKB-UniRule"/>
</dbReference>
<dbReference type="EMBL" id="NIBQ01000004">
    <property type="protein sequence ID" value="OUZ28426.1"/>
    <property type="molecule type" value="Genomic_DNA"/>
</dbReference>
<dbReference type="EMBL" id="CP147246">
    <property type="protein sequence ID" value="WYJ94958.1"/>
    <property type="molecule type" value="Genomic_DNA"/>
</dbReference>
<evidence type="ECO:0000313" key="12">
    <source>
        <dbReference type="EMBL" id="WYJ94958.1"/>
    </source>
</evidence>
<evidence type="ECO:0000259" key="10">
    <source>
        <dbReference type="Pfam" id="PF02602"/>
    </source>
</evidence>
<reference evidence="12" key="2">
    <citation type="submission" date="2017-05" db="EMBL/GenBank/DDBJ databases">
        <authorList>
            <consortium name="The Broad Institute Genomics Platform"/>
            <consortium name="The Broad Institute Genomic Center for Infectious Diseases"/>
            <person name="Earl A."/>
            <person name="Manson A."/>
            <person name="Schwartman J."/>
            <person name="Gilmore M."/>
            <person name="Abouelleil A."/>
            <person name="Cao P."/>
            <person name="Chapman S."/>
            <person name="Cusick C."/>
            <person name="Shea T."/>
            <person name="Young S."/>
            <person name="Neafsey D."/>
            <person name="Nusbaum C."/>
            <person name="Birren B."/>
        </authorList>
    </citation>
    <scope>NUCLEOTIDE SEQUENCE</scope>
    <source>
        <strain evidence="12">9D6_DIV0238</strain>
    </source>
</reference>
<evidence type="ECO:0000313" key="11">
    <source>
        <dbReference type="EMBL" id="OUZ28426.1"/>
    </source>
</evidence>
<comment type="function">
    <text evidence="6 9">Catalyzes cyclization of the linear tetrapyrrole, hydroxymethylbilane, to the macrocyclic uroporphyrinogen III.</text>
</comment>
<dbReference type="Proteomes" id="UP000196151">
    <property type="component" value="Chromosome"/>
</dbReference>
<dbReference type="GO" id="GO:0006782">
    <property type="term" value="P:protoporphyrinogen IX biosynthetic process"/>
    <property type="evidence" value="ECO:0007669"/>
    <property type="project" value="UniProtKB-UniRule"/>
</dbReference>
<dbReference type="PANTHER" id="PTHR38042">
    <property type="entry name" value="UROPORPHYRINOGEN-III SYNTHASE, CHLOROPLASTIC"/>
    <property type="match status" value="1"/>
</dbReference>
<dbReference type="OrthoDB" id="2181978at2"/>
<evidence type="ECO:0000256" key="4">
    <source>
        <dbReference type="ARBA" id="ARBA00023239"/>
    </source>
</evidence>
<dbReference type="GO" id="GO:0006780">
    <property type="term" value="P:uroporphyrinogen III biosynthetic process"/>
    <property type="evidence" value="ECO:0007669"/>
    <property type="project" value="UniProtKB-UniRule"/>
</dbReference>
<dbReference type="PANTHER" id="PTHR38042:SF1">
    <property type="entry name" value="UROPORPHYRINOGEN-III SYNTHASE, CHLOROPLASTIC"/>
    <property type="match status" value="1"/>
</dbReference>
<accession>A0A200ITY5</accession>
<evidence type="ECO:0000256" key="3">
    <source>
        <dbReference type="ARBA" id="ARBA00013109"/>
    </source>
</evidence>
<gene>
    <name evidence="12" type="ORF">A5889_002500</name>
    <name evidence="11" type="ORF">A5889_003181</name>
</gene>
<evidence type="ECO:0000256" key="6">
    <source>
        <dbReference type="ARBA" id="ARBA00037589"/>
    </source>
</evidence>
<dbReference type="InterPro" id="IPR039793">
    <property type="entry name" value="UROS/Hem4"/>
</dbReference>
<evidence type="ECO:0000256" key="5">
    <source>
        <dbReference type="ARBA" id="ARBA00023244"/>
    </source>
</evidence>
<keyword evidence="13" id="KW-1185">Reference proteome</keyword>
<dbReference type="SUPFAM" id="SSF69618">
    <property type="entry name" value="HemD-like"/>
    <property type="match status" value="1"/>
</dbReference>
<dbReference type="AlphaFoldDB" id="A0A200ITY5"/>
<organism evidence="11">
    <name type="scientific">Candidatus Enterococcus dunnyi</name>
    <dbReference type="NCBI Taxonomy" id="1834192"/>
    <lineage>
        <taxon>Bacteria</taxon>
        <taxon>Bacillati</taxon>
        <taxon>Bacillota</taxon>
        <taxon>Bacilli</taxon>
        <taxon>Lactobacillales</taxon>
        <taxon>Enterococcaceae</taxon>
        <taxon>Enterococcus</taxon>
    </lineage>
</organism>
<sequence length="226" mass="26686">MKKILLTRMIEDNREDRVYFQEQGFETVEIPLIGLKRHVYPTFGDELKQCEWIFLTSQHAAEFFLEQVKKDGMMQQLHSKKFAVIGTKTANILLNNQLEIFLVAPEPTKKSLFHFWLKHQTKLTSIFYPKSNLADAAWEEILLKQGHTLYTPIIYINFFPAESKQRLRRYLNEEEFAAVYFASPSLWLRFFTIFSELRLEKMPVLYCLGETTQKAIKKMGYDAIVK</sequence>
<evidence type="ECO:0000256" key="7">
    <source>
        <dbReference type="ARBA" id="ARBA00040167"/>
    </source>
</evidence>
<evidence type="ECO:0000256" key="2">
    <source>
        <dbReference type="ARBA" id="ARBA00008133"/>
    </source>
</evidence>
<dbReference type="CDD" id="cd06578">
    <property type="entry name" value="HemD"/>
    <property type="match status" value="1"/>
</dbReference>
<dbReference type="Gene3D" id="3.40.50.10090">
    <property type="match status" value="2"/>
</dbReference>
<comment type="pathway">
    <text evidence="1 9">Porphyrin-containing compound metabolism; protoporphyrin-IX biosynthesis; coproporphyrinogen-III from 5-aminolevulinate: step 3/4.</text>
</comment>
<dbReference type="UniPathway" id="UPA00251">
    <property type="reaction ID" value="UER00320"/>
</dbReference>
<reference evidence="11" key="1">
    <citation type="submission" date="2017-05" db="EMBL/GenBank/DDBJ databases">
        <title>The Genome Sequence of Enterococcus sp. 9D6_DIV0238.</title>
        <authorList>
            <consortium name="The Broad Institute Genomics Platform"/>
            <consortium name="The Broad Institute Genomic Center for Infectious Diseases"/>
            <person name="Earl A."/>
            <person name="Manson A."/>
            <person name="Schwartman J."/>
            <person name="Gilmore M."/>
            <person name="Abouelleil A."/>
            <person name="Cao P."/>
            <person name="Chapman S."/>
            <person name="Cusick C."/>
            <person name="Shea T."/>
            <person name="Young S."/>
            <person name="Neafsey D."/>
            <person name="Nusbaum C."/>
            <person name="Birren B."/>
        </authorList>
    </citation>
    <scope>NUCLEOTIDE SEQUENCE [LARGE SCALE GENOMIC DNA]</scope>
    <source>
        <strain evidence="11">9D6_DIV0238</strain>
    </source>
</reference>
<feature type="domain" description="Tetrapyrrole biosynthesis uroporphyrinogen III synthase" evidence="10">
    <location>
        <begin position="19"/>
        <end position="224"/>
    </location>
</feature>
<dbReference type="InterPro" id="IPR036108">
    <property type="entry name" value="4pyrrol_syn_uPrphyn_synt_sf"/>
</dbReference>
<keyword evidence="4 9" id="KW-0456">Lyase</keyword>
<evidence type="ECO:0000256" key="1">
    <source>
        <dbReference type="ARBA" id="ARBA00004772"/>
    </source>
</evidence>
<protein>
    <recommendedName>
        <fullName evidence="7 9">Uroporphyrinogen-III synthase</fullName>
        <ecNumber evidence="3 9">4.2.1.75</ecNumber>
    </recommendedName>
</protein>
<dbReference type="InterPro" id="IPR003754">
    <property type="entry name" value="4pyrrol_synth_uPrphyn_synth"/>
</dbReference>
<comment type="similarity">
    <text evidence="2 9">Belongs to the uroporphyrinogen-III synthase family.</text>
</comment>
<keyword evidence="5 9" id="KW-0627">Porphyrin biosynthesis</keyword>
<evidence type="ECO:0000313" key="13">
    <source>
        <dbReference type="Proteomes" id="UP000196151"/>
    </source>
</evidence>
<dbReference type="RefSeq" id="WP_087642204.1">
    <property type="nucleotide sequence ID" value="NZ_CP147246.1"/>
</dbReference>
<evidence type="ECO:0000256" key="9">
    <source>
        <dbReference type="RuleBase" id="RU366031"/>
    </source>
</evidence>
<comment type="catalytic activity">
    <reaction evidence="8 9">
        <text>hydroxymethylbilane = uroporphyrinogen III + H2O</text>
        <dbReference type="Rhea" id="RHEA:18965"/>
        <dbReference type="ChEBI" id="CHEBI:15377"/>
        <dbReference type="ChEBI" id="CHEBI:57308"/>
        <dbReference type="ChEBI" id="CHEBI:57845"/>
        <dbReference type="EC" id="4.2.1.75"/>
    </reaction>
</comment>
<dbReference type="Pfam" id="PF02602">
    <property type="entry name" value="HEM4"/>
    <property type="match status" value="1"/>
</dbReference>